<dbReference type="InterPro" id="IPR013930">
    <property type="entry name" value="RPAP1_N"/>
</dbReference>
<dbReference type="InterPro" id="IPR057989">
    <property type="entry name" value="TPR_RPAP1/MINIYO-like"/>
</dbReference>
<feature type="domain" description="RPAP1/MINIYO-like TPR repeats" evidence="8">
    <location>
        <begin position="955"/>
        <end position="1172"/>
    </location>
</feature>
<dbReference type="SUPFAM" id="SSF48371">
    <property type="entry name" value="ARM repeat"/>
    <property type="match status" value="1"/>
</dbReference>
<dbReference type="Proteomes" id="UP000504635">
    <property type="component" value="Unplaced"/>
</dbReference>
<accession>A0A6J2YLZ6</accession>
<feature type="region of interest" description="Disordered" evidence="5">
    <location>
        <begin position="239"/>
        <end position="263"/>
    </location>
</feature>
<dbReference type="GeneID" id="115888324"/>
<dbReference type="OrthoDB" id="348201at2759"/>
<dbReference type="RefSeq" id="XP_030763870.1">
    <property type="nucleotide sequence ID" value="XM_030908010.1"/>
</dbReference>
<name>A0A6J2YLZ6_SITOR</name>
<comment type="subcellular location">
    <subcellularLocation>
        <location evidence="1">Nucleus</location>
    </subcellularLocation>
</comment>
<dbReference type="AlphaFoldDB" id="A0A6J2YLZ6"/>
<evidence type="ECO:0000259" key="6">
    <source>
        <dbReference type="Pfam" id="PF08620"/>
    </source>
</evidence>
<reference evidence="10" key="1">
    <citation type="submission" date="2025-08" db="UniProtKB">
        <authorList>
            <consortium name="RefSeq"/>
        </authorList>
    </citation>
    <scope>IDENTIFICATION</scope>
    <source>
        <tissue evidence="10">Gonads</tissue>
    </source>
</reference>
<comment type="similarity">
    <text evidence="2">Belongs to the RPAP1 family.</text>
</comment>
<keyword evidence="4" id="KW-0539">Nucleus</keyword>
<dbReference type="PANTHER" id="PTHR21483:SF18">
    <property type="entry name" value="RNA POLYMERASE II-ASSOCIATED PROTEIN 1"/>
    <property type="match status" value="1"/>
</dbReference>
<dbReference type="PANTHER" id="PTHR21483">
    <property type="entry name" value="RNA POLYMERASE II-ASSOCIATED PROTEIN 1"/>
    <property type="match status" value="1"/>
</dbReference>
<gene>
    <name evidence="10" type="primary">LOC115888324</name>
</gene>
<evidence type="ECO:0000313" key="9">
    <source>
        <dbReference type="Proteomes" id="UP000504635"/>
    </source>
</evidence>
<proteinExistence type="inferred from homology"/>
<dbReference type="KEGG" id="soy:115888324"/>
<evidence type="ECO:0000256" key="1">
    <source>
        <dbReference type="ARBA" id="ARBA00004123"/>
    </source>
</evidence>
<keyword evidence="9" id="KW-1185">Reference proteome</keyword>
<dbReference type="FunCoup" id="A0A6J2YLZ6">
    <property type="interactions" value="1542"/>
</dbReference>
<dbReference type="InterPro" id="IPR039913">
    <property type="entry name" value="RPAP1/Rba50"/>
</dbReference>
<dbReference type="Pfam" id="PF08620">
    <property type="entry name" value="RPAP1_C"/>
    <property type="match status" value="1"/>
</dbReference>
<sequence>MLKRPTPFDNEDEILRQQDEFFKQSAENKIKPAAVVANSNEKVEKKEIKQGEIKTDQNYAEDNVQNQIANTFEAIPTDMKINQVIEKQEQTKRQPVFNFDSRGFPKAVRRDPNIKPTRVSIFAQHIKRLKRESNDNQSESCNMDISETSLVVKEKNQSDTVGAIKFSNSKSICNEKELVISKFREASIQNSNILTSADKKSIHDENINKLKSMTEEEILSERERLLSSLDPALIQYLRSRKTTKPEENESRNPTIQTQNAAAESIDLDELEAPKEMLSKPESAGWINFNRFEASKLAWMKNITVPDLKKTSGFEARFDFDGYLLPYSVAQIDESNRHLYHHGDEPDRPGYTLQELLLLTRSNVVQQKVIALNTLANILSLDQTGIYDSVIDIPIEQVFFVIRFCLDDNTPSVLNSAIKALRNLVYYQIDDTCLDNLMSFGVGLVQPILAVDETKEDDNTVNDQQLAETNVIKCLIRTDILIRIRYIINIVKPPLETILYCIDILTRMARDSEFIINKILHCDGLLQNLTNYFLPHLSEISVNNENPGYNMPLPQTIKLIRILSSRSRTLADIILKRYGTLEIITSYLYEEYFSQNANGMKLQVECFHYWTLLLHYGLASDAFRQHEHLFLKYLDYHFKNTDNILSTTLIRQNHVSALLLLISKAVEKEHNLFSNIISECFLKWMNQYGTFEQFKCGHSQITSSILYCSATYNKNYNPIYSSTFLETFINSRVFDISTKNIINGSLLLNNYETHKTTANLKTLEAAAWFTMDHIVPVLQSNSCIPLLYNMSLCILSDSSDELKVKFLQHPNILDYTKKLKSAKYYFNVGNWFTRCESFFVMNLLKIAEKVRDQVDPALYYDIAVKCLCVFSAEQKKDMEFLLENIIFCPRFYPVEVAMMNTTISDRNNELDKAWRHLKDIKSVYSEVLGLTKDIVTLETTVSLDMSVGNVIPMDWIYTPLVLLYSTQQNRSKQETNNEEADFYIIINCLRWILIYEMYFESLAQTISPTEKYVRLGCLFLGSDNLFLNEEIQNLLTRIYGFLCKFENKLNFEQEISGLTNFKDFYVQLLEQYQAVSYGNKVFGNVLLFPLVKRHDIKYRKTLWSEYMGVVETFSVTKDEVWIDPENLIHPPEKDSSLCKCYVKALQSGAVAKRSVLYLVAETSAKNFKENLSKIRENRNNDLNSDISKMEI</sequence>
<evidence type="ECO:0000256" key="2">
    <source>
        <dbReference type="ARBA" id="ARBA00009953"/>
    </source>
</evidence>
<dbReference type="InterPro" id="IPR016024">
    <property type="entry name" value="ARM-type_fold"/>
</dbReference>
<dbReference type="Pfam" id="PF08621">
    <property type="entry name" value="RPAP1_N"/>
    <property type="match status" value="1"/>
</dbReference>
<organism evidence="9 10">
    <name type="scientific">Sitophilus oryzae</name>
    <name type="common">Rice weevil</name>
    <name type="synonym">Curculio oryzae</name>
    <dbReference type="NCBI Taxonomy" id="7048"/>
    <lineage>
        <taxon>Eukaryota</taxon>
        <taxon>Metazoa</taxon>
        <taxon>Ecdysozoa</taxon>
        <taxon>Arthropoda</taxon>
        <taxon>Hexapoda</taxon>
        <taxon>Insecta</taxon>
        <taxon>Pterygota</taxon>
        <taxon>Neoptera</taxon>
        <taxon>Endopterygota</taxon>
        <taxon>Coleoptera</taxon>
        <taxon>Polyphaga</taxon>
        <taxon>Cucujiformia</taxon>
        <taxon>Curculionidae</taxon>
        <taxon>Dryophthorinae</taxon>
        <taxon>Sitophilus</taxon>
    </lineage>
</organism>
<evidence type="ECO:0000313" key="10">
    <source>
        <dbReference type="RefSeq" id="XP_030763870.1"/>
    </source>
</evidence>
<feature type="compositionally biased region" description="Polar residues" evidence="5">
    <location>
        <begin position="251"/>
        <end position="261"/>
    </location>
</feature>
<keyword evidence="3" id="KW-0804">Transcription</keyword>
<feature type="domain" description="RPAP1 C-terminal" evidence="6">
    <location>
        <begin position="314"/>
        <end position="379"/>
    </location>
</feature>
<dbReference type="InterPro" id="IPR013929">
    <property type="entry name" value="RPAP1_C"/>
</dbReference>
<dbReference type="Pfam" id="PF25766">
    <property type="entry name" value="TPR_RPAP1"/>
    <property type="match status" value="1"/>
</dbReference>
<evidence type="ECO:0000259" key="8">
    <source>
        <dbReference type="Pfam" id="PF25766"/>
    </source>
</evidence>
<protein>
    <submittedName>
        <fullName evidence="10">RNA polymerase II-associated protein 1 isoform X1</fullName>
    </submittedName>
</protein>
<feature type="domain" description="RPAP1 N-terminal" evidence="7">
    <location>
        <begin position="200"/>
        <end position="243"/>
    </location>
</feature>
<evidence type="ECO:0000256" key="4">
    <source>
        <dbReference type="ARBA" id="ARBA00023242"/>
    </source>
</evidence>
<evidence type="ECO:0000256" key="5">
    <source>
        <dbReference type="SAM" id="MobiDB-lite"/>
    </source>
</evidence>
<evidence type="ECO:0000259" key="7">
    <source>
        <dbReference type="Pfam" id="PF08621"/>
    </source>
</evidence>
<dbReference type="InParanoid" id="A0A6J2YLZ6"/>
<dbReference type="GO" id="GO:0006366">
    <property type="term" value="P:transcription by RNA polymerase II"/>
    <property type="evidence" value="ECO:0007669"/>
    <property type="project" value="InterPro"/>
</dbReference>
<evidence type="ECO:0000256" key="3">
    <source>
        <dbReference type="ARBA" id="ARBA00023163"/>
    </source>
</evidence>